<organism evidence="1 2">
    <name type="scientific">Magnetospirillum molischianum DSM 120</name>
    <dbReference type="NCBI Taxonomy" id="1150626"/>
    <lineage>
        <taxon>Bacteria</taxon>
        <taxon>Pseudomonadati</taxon>
        <taxon>Pseudomonadota</taxon>
        <taxon>Alphaproteobacteria</taxon>
        <taxon>Rhodospirillales</taxon>
        <taxon>Rhodospirillaceae</taxon>
        <taxon>Magnetospirillum</taxon>
    </lineage>
</organism>
<evidence type="ECO:0000313" key="1">
    <source>
        <dbReference type="EMBL" id="CCG43378.1"/>
    </source>
</evidence>
<sequence>MTRIKTTSELIIALTRLLAKHGNLPVGGESDLDFGVRLTVCDEDGHDAVADAGEPHCGPANSIFIEVV</sequence>
<gene>
    <name evidence="1" type="ORF">PHAMO_80169</name>
</gene>
<keyword evidence="2" id="KW-1185">Reference proteome</keyword>
<dbReference type="Proteomes" id="UP000004169">
    <property type="component" value="Unassembled WGS sequence"/>
</dbReference>
<protein>
    <submittedName>
        <fullName evidence="1">Uncharacterized protein</fullName>
    </submittedName>
</protein>
<dbReference type="STRING" id="1150626.PHAMO_80169"/>
<name>H8FYE0_MAGML</name>
<proteinExistence type="predicted"/>
<comment type="caution">
    <text evidence="1">The sequence shown here is derived from an EMBL/GenBank/DDBJ whole genome shotgun (WGS) entry which is preliminary data.</text>
</comment>
<dbReference type="AlphaFoldDB" id="H8FYE0"/>
<dbReference type="RefSeq" id="WP_002731476.1">
    <property type="nucleotide sequence ID" value="NZ_CAHP01000060.1"/>
</dbReference>
<accession>H8FYE0</accession>
<reference evidence="1 2" key="1">
    <citation type="journal article" date="2012" name="J. Bacteriol.">
        <title>Draft Genome Sequence of the Purple Photosynthetic Bacterium Phaeospirillum molischianum DSM120, a Particularly Versatile Bacterium.</title>
        <authorList>
            <person name="Duquesne K."/>
            <person name="Prima V."/>
            <person name="Ji B."/>
            <person name="Rouy Z."/>
            <person name="Medigue C."/>
            <person name="Talla E."/>
            <person name="Sturgis J.N."/>
        </authorList>
    </citation>
    <scope>NUCLEOTIDE SEQUENCE [LARGE SCALE GENOMIC DNA]</scope>
    <source>
        <strain evidence="2">DSM120</strain>
    </source>
</reference>
<evidence type="ECO:0000313" key="2">
    <source>
        <dbReference type="Proteomes" id="UP000004169"/>
    </source>
</evidence>
<dbReference type="EMBL" id="CAHP01000060">
    <property type="protein sequence ID" value="CCG43378.1"/>
    <property type="molecule type" value="Genomic_DNA"/>
</dbReference>